<sequence length="168" mass="20030">MKKILSFLVFVFPFISIQARSQDSLPQNPQVEKQTLVQRVDSLEHELSYLKLTYELYTLNSDIKMFANEVDTKSIEIRLDLYNRNFNYKLGDSYKQYYESCQHHQQSIFRLIEARKKFFALKVMTYPYSESELNTLMASYNVVNEAYDILDRSMKKLKIIIDAYNELM</sequence>
<proteinExistence type="predicted"/>
<name>A0ABY5V074_9BACT</name>
<dbReference type="Proteomes" id="UP001059295">
    <property type="component" value="Chromosome"/>
</dbReference>
<evidence type="ECO:0000313" key="1">
    <source>
        <dbReference type="EMBL" id="UWN56866.1"/>
    </source>
</evidence>
<gene>
    <name evidence="1" type="ORF">NQ491_09450</name>
</gene>
<dbReference type="RefSeq" id="WP_147524821.1">
    <property type="nucleotide sequence ID" value="NZ_CAPH01000010.1"/>
</dbReference>
<dbReference type="EMBL" id="CP102294">
    <property type="protein sequence ID" value="UWN56866.1"/>
    <property type="molecule type" value="Genomic_DNA"/>
</dbReference>
<organism evidence="1 2">
    <name type="scientific">Alistipes ihumii AP11</name>
    <dbReference type="NCBI Taxonomy" id="1211813"/>
    <lineage>
        <taxon>Bacteria</taxon>
        <taxon>Pseudomonadati</taxon>
        <taxon>Bacteroidota</taxon>
        <taxon>Bacteroidia</taxon>
        <taxon>Bacteroidales</taxon>
        <taxon>Rikenellaceae</taxon>
        <taxon>Alistipes</taxon>
    </lineage>
</organism>
<protein>
    <submittedName>
        <fullName evidence="1">Uncharacterized protein</fullName>
    </submittedName>
</protein>
<dbReference type="GeneID" id="82891958"/>
<evidence type="ECO:0000313" key="2">
    <source>
        <dbReference type="Proteomes" id="UP001059295"/>
    </source>
</evidence>
<reference evidence="1" key="1">
    <citation type="journal article" date="2022" name="Cell">
        <title>Design, construction, and in vivo augmentation of a complex gut microbiome.</title>
        <authorList>
            <person name="Cheng A.G."/>
            <person name="Ho P.Y."/>
            <person name="Aranda-Diaz A."/>
            <person name="Jain S."/>
            <person name="Yu F.B."/>
            <person name="Meng X."/>
            <person name="Wang M."/>
            <person name="Iakiviak M."/>
            <person name="Nagashima K."/>
            <person name="Zhao A."/>
            <person name="Murugkar P."/>
            <person name="Patil A."/>
            <person name="Atabakhsh K."/>
            <person name="Weakley A."/>
            <person name="Yan J."/>
            <person name="Brumbaugh A.R."/>
            <person name="Higginbottom S."/>
            <person name="Dimas A."/>
            <person name="Shiver A.L."/>
            <person name="Deutschbauer A."/>
            <person name="Neff N."/>
            <person name="Sonnenburg J.L."/>
            <person name="Huang K.C."/>
            <person name="Fischbach M.A."/>
        </authorList>
    </citation>
    <scope>NUCLEOTIDE SEQUENCE</scope>
    <source>
        <strain evidence="1">AP11</strain>
    </source>
</reference>
<keyword evidence="2" id="KW-1185">Reference proteome</keyword>
<accession>A0ABY5V074</accession>